<keyword evidence="11" id="KW-1185">Reference proteome</keyword>
<comment type="similarity">
    <text evidence="3">Belongs to the cytochrome P450 family.</text>
</comment>
<evidence type="ECO:0000256" key="2">
    <source>
        <dbReference type="ARBA" id="ARBA00004370"/>
    </source>
</evidence>
<dbReference type="GO" id="GO:0016125">
    <property type="term" value="P:sterol metabolic process"/>
    <property type="evidence" value="ECO:0007669"/>
    <property type="project" value="TreeGrafter"/>
</dbReference>
<comment type="cofactor">
    <cofactor evidence="1">
        <name>heme</name>
        <dbReference type="ChEBI" id="CHEBI:30413"/>
    </cofactor>
</comment>
<reference evidence="10 11" key="1">
    <citation type="journal article" date="2018" name="Mol. Plant">
        <title>The genome of Artemisia annua provides insight into the evolution of Asteraceae family and artemisinin biosynthesis.</title>
        <authorList>
            <person name="Shen Q."/>
            <person name="Zhang L."/>
            <person name="Liao Z."/>
            <person name="Wang S."/>
            <person name="Yan T."/>
            <person name="Shi P."/>
            <person name="Liu M."/>
            <person name="Fu X."/>
            <person name="Pan Q."/>
            <person name="Wang Y."/>
            <person name="Lv Z."/>
            <person name="Lu X."/>
            <person name="Zhang F."/>
            <person name="Jiang W."/>
            <person name="Ma Y."/>
            <person name="Chen M."/>
            <person name="Hao X."/>
            <person name="Li L."/>
            <person name="Tang Y."/>
            <person name="Lv G."/>
            <person name="Zhou Y."/>
            <person name="Sun X."/>
            <person name="Brodelius P.E."/>
            <person name="Rose J.K.C."/>
            <person name="Tang K."/>
        </authorList>
    </citation>
    <scope>NUCLEOTIDE SEQUENCE [LARGE SCALE GENOMIC DNA]</scope>
    <source>
        <strain evidence="11">cv. Huhao1</strain>
        <tissue evidence="10">Leaf</tissue>
    </source>
</reference>
<evidence type="ECO:0000256" key="6">
    <source>
        <dbReference type="ARBA" id="ARBA00023002"/>
    </source>
</evidence>
<accession>A0A2U1KBZ2</accession>
<dbReference type="OrthoDB" id="3945418at2759"/>
<sequence>MDVVTQQHFEANWVGKKEVVTYELTRNFTFRLACKIFISIDDPDRVKYLSGLFKSKATPTQDILSHMILFRDDDGDFMGELDIADKILGLLIGGHDTTSSTTAFIVMYLADLPEIYNGVYKEQTEIANSKTSGDQLLNWEDFSKMKYSWKVACEVLRLVAPIQGAFREAVTDFKWLLYPQRLEVLSVFRQRVSPSKLCASIGHVAICEQLTEIRHTCYRVEVSTGRAVWLLEAQLGRIRDGILSQDGKPKTKVMSEQLQEDQEVTLRKCYSALYVRSHLFVSSSTSLSIVADSRFRAYSGHWFDTNAHHRNFDLGGMIVLSYGREGWKKDQFVYMIDYSLAKKYRDLQTHKHIP</sequence>
<evidence type="ECO:0000313" key="10">
    <source>
        <dbReference type="EMBL" id="PWA34286.1"/>
    </source>
</evidence>
<evidence type="ECO:0000256" key="8">
    <source>
        <dbReference type="ARBA" id="ARBA00023033"/>
    </source>
</evidence>
<keyword evidence="5" id="KW-0479">Metal-binding</keyword>
<comment type="subcellular location">
    <subcellularLocation>
        <location evidence="2">Membrane</location>
    </subcellularLocation>
</comment>
<dbReference type="InterPro" id="IPR001128">
    <property type="entry name" value="Cyt_P450"/>
</dbReference>
<evidence type="ECO:0000256" key="5">
    <source>
        <dbReference type="ARBA" id="ARBA00022723"/>
    </source>
</evidence>
<proteinExistence type="inferred from homology"/>
<keyword evidence="4" id="KW-0349">Heme</keyword>
<evidence type="ECO:0000313" key="11">
    <source>
        <dbReference type="Proteomes" id="UP000245207"/>
    </source>
</evidence>
<dbReference type="GO" id="GO:0020037">
    <property type="term" value="F:heme binding"/>
    <property type="evidence" value="ECO:0007669"/>
    <property type="project" value="InterPro"/>
</dbReference>
<dbReference type="AlphaFoldDB" id="A0A2U1KBZ2"/>
<dbReference type="PANTHER" id="PTHR24286">
    <property type="entry name" value="CYTOCHROME P450 26"/>
    <property type="match status" value="1"/>
</dbReference>
<dbReference type="PANTHER" id="PTHR24286:SF349">
    <property type="entry name" value="CYTOCHROME P450 716A1-RELATED"/>
    <property type="match status" value="1"/>
</dbReference>
<evidence type="ECO:0000256" key="7">
    <source>
        <dbReference type="ARBA" id="ARBA00023004"/>
    </source>
</evidence>
<dbReference type="Gene3D" id="1.10.630.10">
    <property type="entry name" value="Cytochrome P450"/>
    <property type="match status" value="1"/>
</dbReference>
<organism evidence="10 11">
    <name type="scientific">Artemisia annua</name>
    <name type="common">Sweet wormwood</name>
    <dbReference type="NCBI Taxonomy" id="35608"/>
    <lineage>
        <taxon>Eukaryota</taxon>
        <taxon>Viridiplantae</taxon>
        <taxon>Streptophyta</taxon>
        <taxon>Embryophyta</taxon>
        <taxon>Tracheophyta</taxon>
        <taxon>Spermatophyta</taxon>
        <taxon>Magnoliopsida</taxon>
        <taxon>eudicotyledons</taxon>
        <taxon>Gunneridae</taxon>
        <taxon>Pentapetalae</taxon>
        <taxon>asterids</taxon>
        <taxon>campanulids</taxon>
        <taxon>Asterales</taxon>
        <taxon>Asteraceae</taxon>
        <taxon>Asteroideae</taxon>
        <taxon>Anthemideae</taxon>
        <taxon>Artemisiinae</taxon>
        <taxon>Artemisia</taxon>
    </lineage>
</organism>
<dbReference type="SUPFAM" id="SSF48264">
    <property type="entry name" value="Cytochrome P450"/>
    <property type="match status" value="1"/>
</dbReference>
<dbReference type="STRING" id="35608.A0A2U1KBZ2"/>
<gene>
    <name evidence="10" type="ORF">CTI12_AA620570</name>
</gene>
<dbReference type="GO" id="GO:0004497">
    <property type="term" value="F:monooxygenase activity"/>
    <property type="evidence" value="ECO:0007669"/>
    <property type="project" value="UniProtKB-KW"/>
</dbReference>
<evidence type="ECO:0000256" key="9">
    <source>
        <dbReference type="ARBA" id="ARBA00023136"/>
    </source>
</evidence>
<evidence type="ECO:0000256" key="4">
    <source>
        <dbReference type="ARBA" id="ARBA00022617"/>
    </source>
</evidence>
<keyword evidence="9" id="KW-0472">Membrane</keyword>
<dbReference type="Pfam" id="PF00067">
    <property type="entry name" value="p450"/>
    <property type="match status" value="1"/>
</dbReference>
<dbReference type="GO" id="GO:0016705">
    <property type="term" value="F:oxidoreductase activity, acting on paired donors, with incorporation or reduction of molecular oxygen"/>
    <property type="evidence" value="ECO:0007669"/>
    <property type="project" value="InterPro"/>
</dbReference>
<comment type="caution">
    <text evidence="10">The sequence shown here is derived from an EMBL/GenBank/DDBJ whole genome shotgun (WGS) entry which is preliminary data.</text>
</comment>
<dbReference type="EMBL" id="PKPP01023120">
    <property type="protein sequence ID" value="PWA34286.1"/>
    <property type="molecule type" value="Genomic_DNA"/>
</dbReference>
<evidence type="ECO:0000256" key="3">
    <source>
        <dbReference type="ARBA" id="ARBA00010617"/>
    </source>
</evidence>
<dbReference type="GO" id="GO:0005506">
    <property type="term" value="F:iron ion binding"/>
    <property type="evidence" value="ECO:0007669"/>
    <property type="project" value="InterPro"/>
</dbReference>
<name>A0A2U1KBZ2_ARTAN</name>
<keyword evidence="8" id="KW-0503">Monooxygenase</keyword>
<keyword evidence="7" id="KW-0408">Iron</keyword>
<dbReference type="Proteomes" id="UP000245207">
    <property type="component" value="Unassembled WGS sequence"/>
</dbReference>
<evidence type="ECO:0000256" key="1">
    <source>
        <dbReference type="ARBA" id="ARBA00001971"/>
    </source>
</evidence>
<dbReference type="GO" id="GO:0016020">
    <property type="term" value="C:membrane"/>
    <property type="evidence" value="ECO:0007669"/>
    <property type="project" value="UniProtKB-SubCell"/>
</dbReference>
<dbReference type="InterPro" id="IPR036396">
    <property type="entry name" value="Cyt_P450_sf"/>
</dbReference>
<keyword evidence="6" id="KW-0560">Oxidoreductase</keyword>
<protein>
    <submittedName>
        <fullName evidence="10">Cytochrome P450</fullName>
    </submittedName>
</protein>